<accession>A0ABU7L2Z9</accession>
<protein>
    <submittedName>
        <fullName evidence="4">Phosphotriesterase</fullName>
    </submittedName>
</protein>
<gene>
    <name evidence="4" type="ORF">Q7514_00045</name>
</gene>
<dbReference type="PANTHER" id="PTHR10819">
    <property type="entry name" value="PHOSPHOTRIESTERASE-RELATED"/>
    <property type="match status" value="1"/>
</dbReference>
<evidence type="ECO:0000313" key="4">
    <source>
        <dbReference type="EMBL" id="MEE2055921.1"/>
    </source>
</evidence>
<dbReference type="EMBL" id="JAUTXY010000001">
    <property type="protein sequence ID" value="MEE2055921.1"/>
    <property type="molecule type" value="Genomic_DNA"/>
</dbReference>
<name>A0ABU7L2Z9_9NOCA</name>
<dbReference type="Proteomes" id="UP001336020">
    <property type="component" value="Unassembled WGS sequence"/>
</dbReference>
<comment type="similarity">
    <text evidence="3">Belongs to the metallo-dependent hydrolases superfamily. Phosphotriesterase family.</text>
</comment>
<organism evidence="4 5">
    <name type="scientific">Rhodococcus artemisiae</name>
    <dbReference type="NCBI Taxonomy" id="714159"/>
    <lineage>
        <taxon>Bacteria</taxon>
        <taxon>Bacillati</taxon>
        <taxon>Actinomycetota</taxon>
        <taxon>Actinomycetes</taxon>
        <taxon>Mycobacteriales</taxon>
        <taxon>Nocardiaceae</taxon>
        <taxon>Rhodococcus</taxon>
    </lineage>
</organism>
<dbReference type="PROSITE" id="PS51347">
    <property type="entry name" value="PHOSPHOTRIESTERASE_2"/>
    <property type="match status" value="1"/>
</dbReference>
<dbReference type="InterPro" id="IPR001559">
    <property type="entry name" value="Phosphotriesterase"/>
</dbReference>
<keyword evidence="5" id="KW-1185">Reference proteome</keyword>
<comment type="caution">
    <text evidence="3">Lacks conserved residue(s) required for the propagation of feature annotation.</text>
</comment>
<proteinExistence type="inferred from homology"/>
<dbReference type="Gene3D" id="3.20.20.140">
    <property type="entry name" value="Metal-dependent hydrolases"/>
    <property type="match status" value="1"/>
</dbReference>
<keyword evidence="2" id="KW-0378">Hydrolase</keyword>
<dbReference type="InterPro" id="IPR032466">
    <property type="entry name" value="Metal_Hydrolase"/>
</dbReference>
<dbReference type="SUPFAM" id="SSF51556">
    <property type="entry name" value="Metallo-dependent hydrolases"/>
    <property type="match status" value="1"/>
</dbReference>
<comment type="caution">
    <text evidence="4">The sequence shown here is derived from an EMBL/GenBank/DDBJ whole genome shotgun (WGS) entry which is preliminary data.</text>
</comment>
<dbReference type="PANTHER" id="PTHR10819:SF3">
    <property type="entry name" value="PHOSPHOTRIESTERASE-RELATED PROTEIN"/>
    <property type="match status" value="1"/>
</dbReference>
<evidence type="ECO:0000256" key="3">
    <source>
        <dbReference type="PROSITE-ProRule" id="PRU00679"/>
    </source>
</evidence>
<dbReference type="RefSeq" id="WP_330131244.1">
    <property type="nucleotide sequence ID" value="NZ_JAUTXY010000001.1"/>
</dbReference>
<keyword evidence="1" id="KW-0479">Metal-binding</keyword>
<sequence length="335" mass="34675">MSGAPTPIATPTVRTILGDVPADQLGVTSIHEAILSVLPGAQYAFDLTLDRVEIFDTLEVKLNEFKAAGGGTLVDATGQFHGRDLRLLEALSRATGVHIVASTGQGPESMLGGYFLTPQTNPPTPWPAEKWAALFAAEVSEGMVVPRVERRGAAGLIATAVTRRGATATDIELLRGAARAAQQTGVAVSFLCGSDALGELEFVLAEGLAADRIVVGSVDRLGADGLAQKLAERGAYVAIDHIGTEGRHEGNLGDTEYLTDAERVALVAELATTGHADKVLLASSATGAAFGHPTTEVAFAHVLSSFVPALTAAGVDDDTVRQILVTNPAVLLAVR</sequence>
<dbReference type="Pfam" id="PF02126">
    <property type="entry name" value="PTE"/>
    <property type="match status" value="1"/>
</dbReference>
<reference evidence="4 5" key="1">
    <citation type="submission" date="2023-07" db="EMBL/GenBank/DDBJ databases">
        <authorList>
            <person name="Girao M."/>
            <person name="Carvalho M.F."/>
        </authorList>
    </citation>
    <scope>NUCLEOTIDE SEQUENCE [LARGE SCALE GENOMIC DNA]</scope>
    <source>
        <strain evidence="4 5">YIM65754</strain>
    </source>
</reference>
<evidence type="ECO:0000313" key="5">
    <source>
        <dbReference type="Proteomes" id="UP001336020"/>
    </source>
</evidence>
<evidence type="ECO:0000256" key="2">
    <source>
        <dbReference type="ARBA" id="ARBA00022801"/>
    </source>
</evidence>
<evidence type="ECO:0000256" key="1">
    <source>
        <dbReference type="ARBA" id="ARBA00022723"/>
    </source>
</evidence>